<gene>
    <name evidence="3" type="ORF">IPP15_13755</name>
</gene>
<organism evidence="3 4">
    <name type="scientific">Candidatus Opimibacter skivensis</name>
    <dbReference type="NCBI Taxonomy" id="2982028"/>
    <lineage>
        <taxon>Bacteria</taxon>
        <taxon>Pseudomonadati</taxon>
        <taxon>Bacteroidota</taxon>
        <taxon>Saprospiria</taxon>
        <taxon>Saprospirales</taxon>
        <taxon>Saprospiraceae</taxon>
        <taxon>Candidatus Opimibacter</taxon>
    </lineage>
</organism>
<feature type="region of interest" description="Disordered" evidence="1">
    <location>
        <begin position="927"/>
        <end position="958"/>
    </location>
</feature>
<evidence type="ECO:0000256" key="2">
    <source>
        <dbReference type="SAM" id="Phobius"/>
    </source>
</evidence>
<feature type="compositionally biased region" description="Low complexity" evidence="1">
    <location>
        <begin position="757"/>
        <end position="769"/>
    </location>
</feature>
<proteinExistence type="predicted"/>
<dbReference type="EMBL" id="JADKGY010000020">
    <property type="protein sequence ID" value="MBK9983428.1"/>
    <property type="molecule type" value="Genomic_DNA"/>
</dbReference>
<protein>
    <submittedName>
        <fullName evidence="3">DUF4175 domain-containing protein</fullName>
    </submittedName>
</protein>
<accession>A0A9D7XT97</accession>
<keyword evidence="2" id="KW-0472">Membrane</keyword>
<feature type="transmembrane region" description="Helical" evidence="2">
    <location>
        <begin position="26"/>
        <end position="47"/>
    </location>
</feature>
<evidence type="ECO:0000256" key="1">
    <source>
        <dbReference type="SAM" id="MobiDB-lite"/>
    </source>
</evidence>
<feature type="region of interest" description="Disordered" evidence="1">
    <location>
        <begin position="1044"/>
        <end position="1075"/>
    </location>
</feature>
<keyword evidence="2" id="KW-0812">Transmembrane</keyword>
<feature type="region of interest" description="Disordered" evidence="1">
    <location>
        <begin position="677"/>
        <end position="772"/>
    </location>
</feature>
<feature type="transmembrane region" description="Helical" evidence="2">
    <location>
        <begin position="59"/>
        <end position="79"/>
    </location>
</feature>
<dbReference type="AlphaFoldDB" id="A0A9D7XT97"/>
<dbReference type="Proteomes" id="UP000808337">
    <property type="component" value="Unassembled WGS sequence"/>
</dbReference>
<comment type="caution">
    <text evidence="3">The sequence shown here is derived from an EMBL/GenBank/DDBJ whole genome shotgun (WGS) entry which is preliminary data.</text>
</comment>
<keyword evidence="2" id="KW-1133">Transmembrane helix</keyword>
<feature type="compositionally biased region" description="Basic and acidic residues" evidence="1">
    <location>
        <begin position="677"/>
        <end position="756"/>
    </location>
</feature>
<sequence>MAQTGNYQILIQKLDAFTRRFYLNKLIRGSLITIGSVLAVFLVYALLENQFYFGGGMRKLLLGSFILMSVASLGYLVLWPLAQYYRLGKVISHDQAAAIIGNHFGHIQDKLLNILQLKRQADSTEGNTELLFAGIEQKTKEIELVPFKTAIDLNKNRRYLRYVLPPALVLLTLLIAAPSMIRDSANRLIHTNKVYERAAPFHFLIDPAQSLSVVQYDDYELKVSTEGSMTPAEVFITIDNYSYRLRKDGAASFSYHFKNVQDDTPFKIYAGPVSSQEMTLAVIKKPGIMSFDIGLDYPSYTGRKDENLNNIGDLVVPEGTQLTWDIQAAHTEAMDARFEGIQNKTIAERRSEDRFIIKSKANKDGHYTLFLNNSLIAHPDSIQYTIRVIPDRFPGITVESFVDSVEHNLIYFAGHADDDYGIRSLTFQYEHVDDKGNIIDTKTEGMDVPHPTQFSYTHAFDINSVELKPGEEIRYFFEVHDNDGIHGSKASRTPVMQYRKPTAEEFEKKESENNASIQSNLEKSLKETKDLQEEMKTMREKMLQEKKVEWQDKKELERLIERHNSLQTEMKDAMDKYKENLQNQEEHAKPSDELKEKQEKVQKLFDQLQSEEMKDLLKKMEELMKNMEKESAIDMMEKTEMNDQQLEKELDRMLELFKQLEVEAAMEKEIQKLEELAQKQDDLSKETEESKKPNEELGEKQDTLNKKFDDIKKEMEDLQKKNAELERPKNMEGTKEQTEKIDQDMKNSKEQIDQKQNKNASKSQKNASQRMKDMASQMGAQMKAGDMQQMEEDMAMLRQLLENLVTLSFDQEQLMTDFGSVEVSTPKYVSLVQDQYRIKDDFKVVEDTLHALSKRVTQIESFVQEKVTDVKVNLNKSIEQLEERNKPLSGEHQQRTMTYLNDLALMLSEVMNQMQQQMASMMPGAQMCDKPGGKGSGKSGRKPMDKITEGQEGINGDMQKMSEQMKKGDNGKMSKEFAQMAARQAAMRKALKDLAQEKKEQGKGNPALDQIGDEMNKIEIDLVNKKLNNETLNRQKDIMTRLLEAEKSDRQRDQDQKRQAETAREQKRSMPPALEQYIKQREAEIEQYKSVSPDLKPYYKFLVEEYYQSLKNSK</sequence>
<feature type="transmembrane region" description="Helical" evidence="2">
    <location>
        <begin position="162"/>
        <end position="181"/>
    </location>
</feature>
<feature type="compositionally biased region" description="Basic and acidic residues" evidence="1">
    <location>
        <begin position="1044"/>
        <end position="1068"/>
    </location>
</feature>
<evidence type="ECO:0000313" key="3">
    <source>
        <dbReference type="EMBL" id="MBK9983428.1"/>
    </source>
</evidence>
<evidence type="ECO:0000313" key="4">
    <source>
        <dbReference type="Proteomes" id="UP000808337"/>
    </source>
</evidence>
<reference evidence="3 4" key="1">
    <citation type="submission" date="2020-10" db="EMBL/GenBank/DDBJ databases">
        <title>Connecting structure to function with the recovery of over 1000 high-quality activated sludge metagenome-assembled genomes encoding full-length rRNA genes using long-read sequencing.</title>
        <authorList>
            <person name="Singleton C.M."/>
            <person name="Petriglieri F."/>
            <person name="Kristensen J.M."/>
            <person name="Kirkegaard R.H."/>
            <person name="Michaelsen T.Y."/>
            <person name="Andersen M.H."/>
            <person name="Karst S.M."/>
            <person name="Dueholm M.S."/>
            <person name="Nielsen P.H."/>
            <person name="Albertsen M."/>
        </authorList>
    </citation>
    <scope>NUCLEOTIDE SEQUENCE [LARGE SCALE GENOMIC DNA]</scope>
    <source>
        <strain evidence="3">Ribe_18-Q3-R11-54_MAXAC.273</strain>
    </source>
</reference>
<name>A0A9D7XT97_9BACT</name>